<dbReference type="Proteomes" id="UP000276133">
    <property type="component" value="Unassembled WGS sequence"/>
</dbReference>
<sequence>MITFENDHKEEIIRLTIEFCIPHILMQSSRFISFAQFKKPHDAKYWKECHILTQKRFNRELQRCFISSTIGYQ</sequence>
<gene>
    <name evidence="1" type="ORF">BpHYR1_052562</name>
</gene>
<accession>A0A3M7P9X6</accession>
<keyword evidence="2" id="KW-1185">Reference proteome</keyword>
<dbReference type="EMBL" id="REGN01012368">
    <property type="protein sequence ID" value="RMZ95580.1"/>
    <property type="molecule type" value="Genomic_DNA"/>
</dbReference>
<organism evidence="1 2">
    <name type="scientific">Brachionus plicatilis</name>
    <name type="common">Marine rotifer</name>
    <name type="synonym">Brachionus muelleri</name>
    <dbReference type="NCBI Taxonomy" id="10195"/>
    <lineage>
        <taxon>Eukaryota</taxon>
        <taxon>Metazoa</taxon>
        <taxon>Spiralia</taxon>
        <taxon>Gnathifera</taxon>
        <taxon>Rotifera</taxon>
        <taxon>Eurotatoria</taxon>
        <taxon>Monogononta</taxon>
        <taxon>Pseudotrocha</taxon>
        <taxon>Ploima</taxon>
        <taxon>Brachionidae</taxon>
        <taxon>Brachionus</taxon>
    </lineage>
</organism>
<comment type="caution">
    <text evidence="1">The sequence shown here is derived from an EMBL/GenBank/DDBJ whole genome shotgun (WGS) entry which is preliminary data.</text>
</comment>
<dbReference type="AlphaFoldDB" id="A0A3M7P9X6"/>
<proteinExistence type="predicted"/>
<protein>
    <submittedName>
        <fullName evidence="1">Uncharacterized protein</fullName>
    </submittedName>
</protein>
<evidence type="ECO:0000313" key="2">
    <source>
        <dbReference type="Proteomes" id="UP000276133"/>
    </source>
</evidence>
<name>A0A3M7P9X6_BRAPC</name>
<reference evidence="1 2" key="1">
    <citation type="journal article" date="2018" name="Sci. Rep.">
        <title>Genomic signatures of local adaptation to the degree of environmental predictability in rotifers.</title>
        <authorList>
            <person name="Franch-Gras L."/>
            <person name="Hahn C."/>
            <person name="Garcia-Roger E.M."/>
            <person name="Carmona M.J."/>
            <person name="Serra M."/>
            <person name="Gomez A."/>
        </authorList>
    </citation>
    <scope>NUCLEOTIDE SEQUENCE [LARGE SCALE GENOMIC DNA]</scope>
    <source>
        <strain evidence="1">HYR1</strain>
    </source>
</reference>
<evidence type="ECO:0000313" key="1">
    <source>
        <dbReference type="EMBL" id="RMZ95580.1"/>
    </source>
</evidence>